<evidence type="ECO:0000313" key="2">
    <source>
        <dbReference type="Proteomes" id="UP000810207"/>
    </source>
</evidence>
<name>A0ABS4RN27_PAEXY</name>
<dbReference type="EMBL" id="JAGIKV010000002">
    <property type="protein sequence ID" value="MBP2244297.1"/>
    <property type="molecule type" value="Genomic_DNA"/>
</dbReference>
<comment type="caution">
    <text evidence="1">The sequence shown here is derived from an EMBL/GenBank/DDBJ whole genome shotgun (WGS) entry which is preliminary data.</text>
</comment>
<reference evidence="1 2" key="1">
    <citation type="submission" date="2021-03" db="EMBL/GenBank/DDBJ databases">
        <title>Genomic Encyclopedia of Type Strains, Phase IV (KMG-IV): sequencing the most valuable type-strain genomes for metagenomic binning, comparative biology and taxonomic classification.</title>
        <authorList>
            <person name="Goeker M."/>
        </authorList>
    </citation>
    <scope>NUCLEOTIDE SEQUENCE [LARGE SCALE GENOMIC DNA]</scope>
    <source>
        <strain evidence="1 2">DSM 21292</strain>
    </source>
</reference>
<proteinExistence type="predicted"/>
<accession>A0ABS4RN27</accession>
<keyword evidence="2" id="KW-1185">Reference proteome</keyword>
<gene>
    <name evidence="1" type="ORF">J2Z28_000907</name>
</gene>
<evidence type="ECO:0000313" key="1">
    <source>
        <dbReference type="EMBL" id="MBP2244297.1"/>
    </source>
</evidence>
<protein>
    <submittedName>
        <fullName evidence="1">Uncharacterized protein</fullName>
    </submittedName>
</protein>
<dbReference type="RefSeq" id="WP_211081331.1">
    <property type="nucleotide sequence ID" value="NZ_CBCSLC010000070.1"/>
</dbReference>
<dbReference type="Proteomes" id="UP000810207">
    <property type="component" value="Unassembled WGS sequence"/>
</dbReference>
<sequence length="166" mass="19502">MKYLDYLRTYREDIVKRLESSIHEYKVQPVGNGYIDCIVMKDNLRKFVKDLSTIGIFVSDVTWWCYVNPNNESSECPHGMGGPVSEYYEGWFSELQNESYEVNIKETVSIMKNHDTQLIYSINDKTLDKIDTILKVPFCYTPTEYIEANKCVMPAVWLTVPDEWKR</sequence>
<organism evidence="1 2">
    <name type="scientific">Paenibacillus xylanexedens</name>
    <dbReference type="NCBI Taxonomy" id="528191"/>
    <lineage>
        <taxon>Bacteria</taxon>
        <taxon>Bacillati</taxon>
        <taxon>Bacillota</taxon>
        <taxon>Bacilli</taxon>
        <taxon>Bacillales</taxon>
        <taxon>Paenibacillaceae</taxon>
        <taxon>Paenibacillus</taxon>
    </lineage>
</organism>